<protein>
    <recommendedName>
        <fullName evidence="5">Transmembrane protein</fullName>
    </recommendedName>
</protein>
<feature type="transmembrane region" description="Helical" evidence="2">
    <location>
        <begin position="43"/>
        <end position="64"/>
    </location>
</feature>
<dbReference type="EMBL" id="ML996081">
    <property type="protein sequence ID" value="KAF2157957.1"/>
    <property type="molecule type" value="Genomic_DNA"/>
</dbReference>
<evidence type="ECO:0000256" key="1">
    <source>
        <dbReference type="SAM" id="MobiDB-lite"/>
    </source>
</evidence>
<feature type="transmembrane region" description="Helical" evidence="2">
    <location>
        <begin position="12"/>
        <end position="31"/>
    </location>
</feature>
<name>A0A9P4J9V6_9PEZI</name>
<keyword evidence="4" id="KW-1185">Reference proteome</keyword>
<feature type="compositionally biased region" description="Basic and acidic residues" evidence="1">
    <location>
        <begin position="134"/>
        <end position="151"/>
    </location>
</feature>
<organism evidence="3 4">
    <name type="scientific">Myriangium duriaei CBS 260.36</name>
    <dbReference type="NCBI Taxonomy" id="1168546"/>
    <lineage>
        <taxon>Eukaryota</taxon>
        <taxon>Fungi</taxon>
        <taxon>Dikarya</taxon>
        <taxon>Ascomycota</taxon>
        <taxon>Pezizomycotina</taxon>
        <taxon>Dothideomycetes</taxon>
        <taxon>Dothideomycetidae</taxon>
        <taxon>Myriangiales</taxon>
        <taxon>Myriangiaceae</taxon>
        <taxon>Myriangium</taxon>
    </lineage>
</organism>
<comment type="caution">
    <text evidence="3">The sequence shown here is derived from an EMBL/GenBank/DDBJ whole genome shotgun (WGS) entry which is preliminary data.</text>
</comment>
<accession>A0A9P4J9V6</accession>
<dbReference type="AlphaFoldDB" id="A0A9P4J9V6"/>
<feature type="compositionally biased region" description="Acidic residues" evidence="1">
    <location>
        <begin position="178"/>
        <end position="188"/>
    </location>
</feature>
<proteinExistence type="predicted"/>
<reference evidence="3" key="1">
    <citation type="journal article" date="2020" name="Stud. Mycol.">
        <title>101 Dothideomycetes genomes: a test case for predicting lifestyles and emergence of pathogens.</title>
        <authorList>
            <person name="Haridas S."/>
            <person name="Albert R."/>
            <person name="Binder M."/>
            <person name="Bloem J."/>
            <person name="Labutti K."/>
            <person name="Salamov A."/>
            <person name="Andreopoulos B."/>
            <person name="Baker S."/>
            <person name="Barry K."/>
            <person name="Bills G."/>
            <person name="Bluhm B."/>
            <person name="Cannon C."/>
            <person name="Castanera R."/>
            <person name="Culley D."/>
            <person name="Daum C."/>
            <person name="Ezra D."/>
            <person name="Gonzalez J."/>
            <person name="Henrissat B."/>
            <person name="Kuo A."/>
            <person name="Liang C."/>
            <person name="Lipzen A."/>
            <person name="Lutzoni F."/>
            <person name="Magnuson J."/>
            <person name="Mondo S."/>
            <person name="Nolan M."/>
            <person name="Ohm R."/>
            <person name="Pangilinan J."/>
            <person name="Park H.-J."/>
            <person name="Ramirez L."/>
            <person name="Alfaro M."/>
            <person name="Sun H."/>
            <person name="Tritt A."/>
            <person name="Yoshinaga Y."/>
            <person name="Zwiers L.-H."/>
            <person name="Turgeon B."/>
            <person name="Goodwin S."/>
            <person name="Spatafora J."/>
            <person name="Crous P."/>
            <person name="Grigoriev I."/>
        </authorList>
    </citation>
    <scope>NUCLEOTIDE SEQUENCE</scope>
    <source>
        <strain evidence="3">CBS 260.36</strain>
    </source>
</reference>
<gene>
    <name evidence="3" type="ORF">K461DRAFT_290218</name>
</gene>
<evidence type="ECO:0008006" key="5">
    <source>
        <dbReference type="Google" id="ProtNLM"/>
    </source>
</evidence>
<keyword evidence="2" id="KW-0472">Membrane</keyword>
<evidence type="ECO:0000313" key="4">
    <source>
        <dbReference type="Proteomes" id="UP000799439"/>
    </source>
</evidence>
<evidence type="ECO:0000313" key="3">
    <source>
        <dbReference type="EMBL" id="KAF2157957.1"/>
    </source>
</evidence>
<feature type="region of interest" description="Disordered" evidence="1">
    <location>
        <begin position="118"/>
        <end position="188"/>
    </location>
</feature>
<keyword evidence="2" id="KW-1133">Transmembrane helix</keyword>
<feature type="transmembrane region" description="Helical" evidence="2">
    <location>
        <begin position="76"/>
        <end position="107"/>
    </location>
</feature>
<dbReference type="OrthoDB" id="4502894at2759"/>
<sequence>MHPYLESTLTVLFWVVYPLYWIVWWIVYLLVQAGLYILNPLYNVLLFILRPFILVGSFVGQLAYLPIDIIARFETIYIYLGVASLVGVVAGLVLHFTFSALVSVLGLKQSSRAISTYRSREPRRQQAVKAPEVSLHKSPDLPREAIAKSDPARLFARPKLTLQGPSPEGKQRRTLLDETLDEDDDSEI</sequence>
<keyword evidence="2" id="KW-0812">Transmembrane</keyword>
<dbReference type="Proteomes" id="UP000799439">
    <property type="component" value="Unassembled WGS sequence"/>
</dbReference>
<evidence type="ECO:0000256" key="2">
    <source>
        <dbReference type="SAM" id="Phobius"/>
    </source>
</evidence>